<reference evidence="8" key="1">
    <citation type="submission" date="2016-10" db="EMBL/GenBank/DDBJ databases">
        <authorList>
            <person name="Varghese N."/>
            <person name="Submissions S."/>
        </authorList>
    </citation>
    <scope>NUCLEOTIDE SEQUENCE [LARGE SCALE GENOMIC DNA]</scope>
    <source>
        <strain evidence="8">KCTC 32247</strain>
    </source>
</reference>
<comment type="similarity">
    <text evidence="1 5">Belongs to the aldehyde dehydrogenase family.</text>
</comment>
<dbReference type="PANTHER" id="PTHR42986">
    <property type="entry name" value="BENZALDEHYDE DEHYDROGENASE YFMT"/>
    <property type="match status" value="1"/>
</dbReference>
<dbReference type="STRING" id="1392877.SAMN05216221_1372"/>
<evidence type="ECO:0000259" key="6">
    <source>
        <dbReference type="Pfam" id="PF00171"/>
    </source>
</evidence>
<feature type="domain" description="Aldehyde dehydrogenase" evidence="6">
    <location>
        <begin position="16"/>
        <end position="472"/>
    </location>
</feature>
<evidence type="ECO:0000256" key="4">
    <source>
        <dbReference type="PROSITE-ProRule" id="PRU10007"/>
    </source>
</evidence>
<keyword evidence="8" id="KW-1185">Reference proteome</keyword>
<dbReference type="PROSITE" id="PS00687">
    <property type="entry name" value="ALDEHYDE_DEHYDR_GLU"/>
    <property type="match status" value="1"/>
</dbReference>
<evidence type="ECO:0000256" key="1">
    <source>
        <dbReference type="ARBA" id="ARBA00009986"/>
    </source>
</evidence>
<dbReference type="RefSeq" id="WP_090348244.1">
    <property type="nucleotide sequence ID" value="NZ_LT629751.1"/>
</dbReference>
<evidence type="ECO:0000256" key="5">
    <source>
        <dbReference type="RuleBase" id="RU003345"/>
    </source>
</evidence>
<accession>A0A1H1QKE0</accession>
<dbReference type="InterPro" id="IPR016161">
    <property type="entry name" value="Ald_DH/histidinol_DH"/>
</dbReference>
<dbReference type="Gene3D" id="3.40.309.10">
    <property type="entry name" value="Aldehyde Dehydrogenase, Chain A, domain 2"/>
    <property type="match status" value="1"/>
</dbReference>
<gene>
    <name evidence="7" type="ORF">SAMN05216221_1372</name>
</gene>
<dbReference type="GO" id="GO:0016620">
    <property type="term" value="F:oxidoreductase activity, acting on the aldehyde or oxo group of donors, NAD or NADP as acceptor"/>
    <property type="evidence" value="ECO:0007669"/>
    <property type="project" value="InterPro"/>
</dbReference>
<dbReference type="InterPro" id="IPR016162">
    <property type="entry name" value="Ald_DH_N"/>
</dbReference>
<protein>
    <submittedName>
        <fullName evidence="7">Acyl-CoA reductase</fullName>
    </submittedName>
</protein>
<evidence type="ECO:0000256" key="3">
    <source>
        <dbReference type="ARBA" id="ARBA00023027"/>
    </source>
</evidence>
<keyword evidence="2 5" id="KW-0560">Oxidoreductase</keyword>
<dbReference type="EMBL" id="LT629751">
    <property type="protein sequence ID" value="SDS23894.1"/>
    <property type="molecule type" value="Genomic_DNA"/>
</dbReference>
<sequence length="483" mass="51299">MTVQLVIDNKKHNASSGKLYQRVDPLSGLTISEGAACSVEDALRVADSSERAFRKWSKTGPTERRRLLLAAADALEAKMAEFCLVMAEEIGASQLWAQFNVGASANLLREAAALTTQIKGETIPTDKPGALSMTLRQPVGTVLSIVPWNGPVILGARAIAYPLACGNTVIFKGSESSPRTHALLADAFIEAGLPEGVLNFLITAPEDAAAVTDTLVAHNTVRRVNFTGSTKVGRMIAETCASHLKRCLLELGGKAPFLVLDDADIDGAVNAAVFGAFLYQGQICMSTERFVVDETVADDFVSKFAERIAQLEVGNPTSTPACVVGPMISQGSVQRINQLLDDAIGKGAKIVAGGLAENALMGPTLVDHVRRDMAIYDEETFGPVTTVVRVKGAEQALEVANDTAYGLSSSIFSADVTRALELASRLDAGCVHINGATVQNEAQAPYGGMKHSGYGRFDGSAVIEEFTEVKWVTVEPAHQTYPF</sequence>
<name>A0A1H1QKE0_9PSED</name>
<keyword evidence="3" id="KW-0520">NAD</keyword>
<dbReference type="InterPro" id="IPR029510">
    <property type="entry name" value="Ald_DH_CS_GLU"/>
</dbReference>
<feature type="active site" evidence="4">
    <location>
        <position position="250"/>
    </location>
</feature>
<dbReference type="Proteomes" id="UP000243359">
    <property type="component" value="Chromosome I"/>
</dbReference>
<dbReference type="AlphaFoldDB" id="A0A1H1QKE0"/>
<dbReference type="Gene3D" id="3.40.605.10">
    <property type="entry name" value="Aldehyde Dehydrogenase, Chain A, domain 1"/>
    <property type="match status" value="1"/>
</dbReference>
<dbReference type="OrthoDB" id="9812625at2"/>
<organism evidence="7 8">
    <name type="scientific">Pseudomonas oryzae</name>
    <dbReference type="NCBI Taxonomy" id="1392877"/>
    <lineage>
        <taxon>Bacteria</taxon>
        <taxon>Pseudomonadati</taxon>
        <taxon>Pseudomonadota</taxon>
        <taxon>Gammaproteobacteria</taxon>
        <taxon>Pseudomonadales</taxon>
        <taxon>Pseudomonadaceae</taxon>
        <taxon>Pseudomonas</taxon>
    </lineage>
</organism>
<evidence type="ECO:0000313" key="7">
    <source>
        <dbReference type="EMBL" id="SDS23894.1"/>
    </source>
</evidence>
<evidence type="ECO:0000256" key="2">
    <source>
        <dbReference type="ARBA" id="ARBA00023002"/>
    </source>
</evidence>
<dbReference type="SUPFAM" id="SSF53720">
    <property type="entry name" value="ALDH-like"/>
    <property type="match status" value="1"/>
</dbReference>
<dbReference type="CDD" id="cd07105">
    <property type="entry name" value="ALDH_SaliADH"/>
    <property type="match status" value="1"/>
</dbReference>
<dbReference type="FunFam" id="3.40.309.10:FF:000010">
    <property type="entry name" value="Gamma-aminobutyraldehyde dehydrogenase"/>
    <property type="match status" value="1"/>
</dbReference>
<proteinExistence type="inferred from homology"/>
<dbReference type="Pfam" id="PF00171">
    <property type="entry name" value="Aldedh"/>
    <property type="match status" value="1"/>
</dbReference>
<dbReference type="InterPro" id="IPR016163">
    <property type="entry name" value="Ald_DH_C"/>
</dbReference>
<dbReference type="InterPro" id="IPR015590">
    <property type="entry name" value="Aldehyde_DH_dom"/>
</dbReference>
<evidence type="ECO:0000313" key="8">
    <source>
        <dbReference type="Proteomes" id="UP000243359"/>
    </source>
</evidence>
<dbReference type="PANTHER" id="PTHR42986:SF1">
    <property type="entry name" value="BENZALDEHYDE DEHYDROGENASE YFMT"/>
    <property type="match status" value="1"/>
</dbReference>